<keyword evidence="3" id="KW-1185">Reference proteome</keyword>
<dbReference type="EMBL" id="KZ303843">
    <property type="protein sequence ID" value="PHZ16835.1"/>
    <property type="molecule type" value="Genomic_DNA"/>
</dbReference>
<organism evidence="2 3">
    <name type="scientific">Rhizopus microsporus ATCC 52813</name>
    <dbReference type="NCBI Taxonomy" id="1340429"/>
    <lineage>
        <taxon>Eukaryota</taxon>
        <taxon>Fungi</taxon>
        <taxon>Fungi incertae sedis</taxon>
        <taxon>Mucoromycota</taxon>
        <taxon>Mucoromycotina</taxon>
        <taxon>Mucoromycetes</taxon>
        <taxon>Mucorales</taxon>
        <taxon>Mucorineae</taxon>
        <taxon>Rhizopodaceae</taxon>
        <taxon>Rhizopus</taxon>
    </lineage>
</organism>
<feature type="region of interest" description="Disordered" evidence="1">
    <location>
        <begin position="1"/>
        <end position="21"/>
    </location>
</feature>
<evidence type="ECO:0000313" key="2">
    <source>
        <dbReference type="EMBL" id="PHZ16835.1"/>
    </source>
</evidence>
<dbReference type="RefSeq" id="XP_023470543.1">
    <property type="nucleotide sequence ID" value="XM_023610397.1"/>
</dbReference>
<protein>
    <submittedName>
        <fullName evidence="2">Uncharacterized protein</fullName>
    </submittedName>
</protein>
<dbReference type="AlphaFoldDB" id="A0A2G4T734"/>
<sequence length="193" mass="22686">MPLKRLAPSSSAPKSKKQKIQTESSLEGISLQPDKSYFTRKCKISSFLNQGYKEYRQILRVLAEEFLLLRAYAMNLRLLIISNWIEKGCKKDQFPSVATQKFWTHCYRKVAQDPNDLNSRIMFLYTQQETAFLGFLRNAKEEQNSTYNERPTANKTADSVIQYEKFEYLDIQIDSFEQYYTYAHSKYCTSTLD</sequence>
<dbReference type="GeneID" id="35441387"/>
<name>A0A2G4T734_RHIZD</name>
<evidence type="ECO:0000256" key="1">
    <source>
        <dbReference type="SAM" id="MobiDB-lite"/>
    </source>
</evidence>
<proteinExistence type="predicted"/>
<dbReference type="Proteomes" id="UP000242254">
    <property type="component" value="Unassembled WGS sequence"/>
</dbReference>
<reference evidence="2 3" key="1">
    <citation type="journal article" date="2016" name="Proc. Natl. Acad. Sci. U.S.A.">
        <title>Lipid metabolic changes in an early divergent fungus govern the establishment of a mutualistic symbiosis with endobacteria.</title>
        <authorList>
            <person name="Lastovetsky O.A."/>
            <person name="Gaspar M.L."/>
            <person name="Mondo S.J."/>
            <person name="LaButti K.M."/>
            <person name="Sandor L."/>
            <person name="Grigoriev I.V."/>
            <person name="Henry S.A."/>
            <person name="Pawlowska T.E."/>
        </authorList>
    </citation>
    <scope>NUCLEOTIDE SEQUENCE [LARGE SCALE GENOMIC DNA]</scope>
    <source>
        <strain evidence="2 3">ATCC 52813</strain>
    </source>
</reference>
<accession>A0A2G4T734</accession>
<evidence type="ECO:0000313" key="3">
    <source>
        <dbReference type="Proteomes" id="UP000242254"/>
    </source>
</evidence>
<gene>
    <name evidence="2" type="ORF">RHIMIDRAFT_247297</name>
</gene>